<gene>
    <name evidence="1" type="ORF">SAMN06265220_10775</name>
</gene>
<keyword evidence="2" id="KW-1185">Reference proteome</keyword>
<protein>
    <submittedName>
        <fullName evidence="1">Uncharacterized protein</fullName>
    </submittedName>
</protein>
<dbReference type="Proteomes" id="UP000319267">
    <property type="component" value="Unassembled WGS sequence"/>
</dbReference>
<dbReference type="AlphaFoldDB" id="A0A521FA93"/>
<dbReference type="RefSeq" id="WP_239457792.1">
    <property type="nucleotide sequence ID" value="NZ_CP043612.1"/>
</dbReference>
<accession>A0A521FA93</accession>
<organism evidence="1 2">
    <name type="scientific">Flavobacterium nitrogenifigens</name>
    <dbReference type="NCBI Taxonomy" id="1617283"/>
    <lineage>
        <taxon>Bacteria</taxon>
        <taxon>Pseudomonadati</taxon>
        <taxon>Bacteroidota</taxon>
        <taxon>Flavobacteriia</taxon>
        <taxon>Flavobacteriales</taxon>
        <taxon>Flavobacteriaceae</taxon>
        <taxon>Flavobacterium</taxon>
    </lineage>
</organism>
<sequence length="144" mass="17114">MNLKQRKMSILDKGQMQRVLMDIDKKISSLNNQKITALFDAIRLSNREDIPKDFLDWESILIVVPNRNILNELKKFKDSISRISFMVNPHAHQIHIYDFNEWKNSTRNKSQFQIRELMKTNFGGTRKTSEDRDWVKLLNKNHGI</sequence>
<proteinExistence type="predicted"/>
<name>A0A521FA93_9FLAO</name>
<evidence type="ECO:0000313" key="1">
    <source>
        <dbReference type="EMBL" id="SMO92551.1"/>
    </source>
</evidence>
<evidence type="ECO:0000313" key="2">
    <source>
        <dbReference type="Proteomes" id="UP000319267"/>
    </source>
</evidence>
<reference evidence="1 2" key="1">
    <citation type="submission" date="2017-05" db="EMBL/GenBank/DDBJ databases">
        <authorList>
            <person name="Varghese N."/>
            <person name="Submissions S."/>
        </authorList>
    </citation>
    <scope>NUCLEOTIDE SEQUENCE [LARGE SCALE GENOMIC DNA]</scope>
    <source>
        <strain evidence="1 2">DSM 29982</strain>
    </source>
</reference>
<dbReference type="EMBL" id="FXTQ01000007">
    <property type="protein sequence ID" value="SMO92551.1"/>
    <property type="molecule type" value="Genomic_DNA"/>
</dbReference>